<dbReference type="Proteomes" id="UP000192328">
    <property type="component" value="Unassembled WGS sequence"/>
</dbReference>
<name>A0AC61PMK8_9FIRM</name>
<sequence>MLQLIKRCPEYAEGYKSYCQEAYDHNIVFFRPSNPKYLVDDWFERTKEWYDQKEKGLVEGQPVSFHYWAVDDGRFIGEFQLRTEFPPKVMQDIGSVGYAVRVSEWNKGYGTQILRRGLEIAKEHGMEKVLLTINEKNAASIHVCEKLGGKLWDTIERDNEAEGHHLVRRYWIML</sequence>
<reference evidence="1" key="1">
    <citation type="submission" date="2017-04" db="EMBL/GenBank/DDBJ databases">
        <authorList>
            <person name="Varghese N."/>
            <person name="Submissions S."/>
        </authorList>
    </citation>
    <scope>NUCLEOTIDE SEQUENCE</scope>
    <source>
        <strain evidence="1">WTE2008</strain>
    </source>
</reference>
<gene>
    <name evidence="1" type="ORF">SAMN06297397_2068</name>
</gene>
<accession>A0AC61PMK8</accession>
<evidence type="ECO:0000313" key="2">
    <source>
        <dbReference type="Proteomes" id="UP000192328"/>
    </source>
</evidence>
<keyword evidence="2" id="KW-1185">Reference proteome</keyword>
<organism evidence="1 2">
    <name type="scientific">Aristaeella lactis</name>
    <dbReference type="NCBI Taxonomy" id="3046383"/>
    <lineage>
        <taxon>Bacteria</taxon>
        <taxon>Bacillati</taxon>
        <taxon>Bacillota</taxon>
        <taxon>Clostridia</taxon>
        <taxon>Eubacteriales</taxon>
        <taxon>Aristaeellaceae</taxon>
        <taxon>Aristaeella</taxon>
    </lineage>
</organism>
<comment type="caution">
    <text evidence="1">The sequence shown here is derived from an EMBL/GenBank/DDBJ whole genome shotgun (WGS) entry which is preliminary data.</text>
</comment>
<dbReference type="EMBL" id="FWXZ01000004">
    <property type="protein sequence ID" value="SMC70747.1"/>
    <property type="molecule type" value="Genomic_DNA"/>
</dbReference>
<protein>
    <submittedName>
        <fullName evidence="1">Predicted acetyltransferase</fullName>
    </submittedName>
</protein>
<proteinExistence type="predicted"/>
<evidence type="ECO:0000313" key="1">
    <source>
        <dbReference type="EMBL" id="SMC70747.1"/>
    </source>
</evidence>